<dbReference type="SMART" id="SM01180">
    <property type="entry name" value="DWNN"/>
    <property type="match status" value="1"/>
</dbReference>
<dbReference type="Pfam" id="PF13923">
    <property type="entry name" value="zf-C3HC4_2"/>
    <property type="match status" value="1"/>
</dbReference>
<feature type="compositionally biased region" description="Polar residues" evidence="7">
    <location>
        <begin position="306"/>
        <end position="319"/>
    </location>
</feature>
<dbReference type="Pfam" id="PF13696">
    <property type="entry name" value="zf-CCHC_2"/>
    <property type="match status" value="1"/>
</dbReference>
<evidence type="ECO:0000259" key="8">
    <source>
        <dbReference type="PROSITE" id="PS50089"/>
    </source>
</evidence>
<keyword evidence="5" id="KW-0539">Nucleus</keyword>
<dbReference type="AlphaFoldDB" id="A0A9J6CKG7"/>
<dbReference type="PANTHER" id="PTHR15439">
    <property type="entry name" value="RETINOBLASTOMA-BINDING PROTEIN 6"/>
    <property type="match status" value="1"/>
</dbReference>
<dbReference type="SUPFAM" id="SSF57756">
    <property type="entry name" value="Retrovirus zinc finger-like domains"/>
    <property type="match status" value="1"/>
</dbReference>
<feature type="compositionally biased region" description="Basic and acidic residues" evidence="7">
    <location>
        <begin position="655"/>
        <end position="687"/>
    </location>
</feature>
<feature type="region of interest" description="Disordered" evidence="7">
    <location>
        <begin position="577"/>
        <end position="852"/>
    </location>
</feature>
<dbReference type="InterPro" id="IPR001841">
    <property type="entry name" value="Znf_RING"/>
</dbReference>
<feature type="compositionally biased region" description="Polar residues" evidence="7">
    <location>
        <begin position="1002"/>
        <end position="1014"/>
    </location>
</feature>
<dbReference type="Pfam" id="PF08783">
    <property type="entry name" value="DWNN"/>
    <property type="match status" value="1"/>
</dbReference>
<reference evidence="11" key="1">
    <citation type="submission" date="2021-03" db="EMBL/GenBank/DDBJ databases">
        <title>Chromosome level genome of the anhydrobiotic midge Polypedilum vanderplanki.</title>
        <authorList>
            <person name="Yoshida Y."/>
            <person name="Kikawada T."/>
            <person name="Gusev O."/>
        </authorList>
    </citation>
    <scope>NUCLEOTIDE SEQUENCE</scope>
    <source>
        <strain evidence="11">NIAS01</strain>
        <tissue evidence="11">Whole body or cell culture</tissue>
    </source>
</reference>
<dbReference type="PANTHER" id="PTHR15439:SF0">
    <property type="entry name" value="CELL DIVISION CYCLE AND APOPTOSIS REGULATOR PROTEIN 1-RELATED"/>
    <property type="match status" value="1"/>
</dbReference>
<dbReference type="GO" id="GO:0016567">
    <property type="term" value="P:protein ubiquitination"/>
    <property type="evidence" value="ECO:0007669"/>
    <property type="project" value="InterPro"/>
</dbReference>
<gene>
    <name evidence="11" type="ORF">PVAND_011460</name>
</gene>
<dbReference type="Proteomes" id="UP001107558">
    <property type="component" value="Chromosome 1"/>
</dbReference>
<dbReference type="OrthoDB" id="106784at2759"/>
<feature type="compositionally biased region" description="Basic residues" evidence="7">
    <location>
        <begin position="595"/>
        <end position="610"/>
    </location>
</feature>
<proteinExistence type="predicted"/>
<dbReference type="GO" id="GO:0061630">
    <property type="term" value="F:ubiquitin protein ligase activity"/>
    <property type="evidence" value="ECO:0007669"/>
    <property type="project" value="InterPro"/>
</dbReference>
<evidence type="ECO:0000256" key="2">
    <source>
        <dbReference type="ARBA" id="ARBA00022723"/>
    </source>
</evidence>
<feature type="domain" description="RING-type" evidence="8">
    <location>
        <begin position="228"/>
        <end position="269"/>
    </location>
</feature>
<dbReference type="Gene3D" id="4.10.60.10">
    <property type="entry name" value="Zinc finger, CCHC-type"/>
    <property type="match status" value="1"/>
</dbReference>
<feature type="compositionally biased region" description="Basic residues" evidence="7">
    <location>
        <begin position="638"/>
        <end position="654"/>
    </location>
</feature>
<feature type="compositionally biased region" description="Acidic residues" evidence="7">
    <location>
        <begin position="360"/>
        <end position="369"/>
    </location>
</feature>
<evidence type="ECO:0000256" key="7">
    <source>
        <dbReference type="SAM" id="MobiDB-lite"/>
    </source>
</evidence>
<feature type="compositionally biased region" description="Polar residues" evidence="7">
    <location>
        <begin position="391"/>
        <end position="404"/>
    </location>
</feature>
<protein>
    <recommendedName>
        <fullName evidence="13">E3 ubiquitin-protein ligase RBBP6</fullName>
    </recommendedName>
</protein>
<feature type="compositionally biased region" description="Basic residues" evidence="7">
    <location>
        <begin position="1021"/>
        <end position="1039"/>
    </location>
</feature>
<feature type="compositionally biased region" description="Basic and acidic residues" evidence="7">
    <location>
        <begin position="1093"/>
        <end position="1108"/>
    </location>
</feature>
<evidence type="ECO:0000256" key="6">
    <source>
        <dbReference type="PROSITE-ProRule" id="PRU00047"/>
    </source>
</evidence>
<feature type="compositionally biased region" description="Low complexity" evidence="7">
    <location>
        <begin position="611"/>
        <end position="620"/>
    </location>
</feature>
<keyword evidence="3 6" id="KW-0863">Zinc-finger</keyword>
<feature type="region of interest" description="Disordered" evidence="7">
    <location>
        <begin position="299"/>
        <end position="404"/>
    </location>
</feature>
<comment type="subcellular location">
    <subcellularLocation>
        <location evidence="1">Nucleus</location>
    </subcellularLocation>
</comment>
<feature type="compositionally biased region" description="Basic residues" evidence="7">
    <location>
        <begin position="978"/>
        <end position="991"/>
    </location>
</feature>
<dbReference type="GO" id="GO:0005634">
    <property type="term" value="C:nucleus"/>
    <property type="evidence" value="ECO:0007669"/>
    <property type="project" value="UniProtKB-SubCell"/>
</dbReference>
<evidence type="ECO:0000256" key="1">
    <source>
        <dbReference type="ARBA" id="ARBA00004123"/>
    </source>
</evidence>
<dbReference type="PROSITE" id="PS50158">
    <property type="entry name" value="ZF_CCHC"/>
    <property type="match status" value="1"/>
</dbReference>
<dbReference type="PROSITE" id="PS51282">
    <property type="entry name" value="DWNN"/>
    <property type="match status" value="1"/>
</dbReference>
<feature type="compositionally biased region" description="Basic and acidic residues" evidence="7">
    <location>
        <begin position="694"/>
        <end position="704"/>
    </location>
</feature>
<dbReference type="GO" id="GO:0003676">
    <property type="term" value="F:nucleic acid binding"/>
    <property type="evidence" value="ECO:0007669"/>
    <property type="project" value="InterPro"/>
</dbReference>
<feature type="domain" description="CCHC-type" evidence="9">
    <location>
        <begin position="157"/>
        <end position="173"/>
    </location>
</feature>
<dbReference type="SUPFAM" id="SSF57850">
    <property type="entry name" value="RING/U-box"/>
    <property type="match status" value="1"/>
</dbReference>
<dbReference type="GO" id="GO:0006511">
    <property type="term" value="P:ubiquitin-dependent protein catabolic process"/>
    <property type="evidence" value="ECO:0007669"/>
    <property type="project" value="TreeGrafter"/>
</dbReference>
<feature type="compositionally biased region" description="Basic and acidic residues" evidence="7">
    <location>
        <begin position="624"/>
        <end position="637"/>
    </location>
</feature>
<dbReference type="GO" id="GO:0008270">
    <property type="term" value="F:zinc ion binding"/>
    <property type="evidence" value="ECO:0007669"/>
    <property type="project" value="UniProtKB-KW"/>
</dbReference>
<feature type="compositionally biased region" description="Acidic residues" evidence="7">
    <location>
        <begin position="322"/>
        <end position="334"/>
    </location>
</feature>
<dbReference type="Gene3D" id="3.10.20.90">
    <property type="entry name" value="Phosphatidylinositol 3-kinase Catalytic Subunit, Chain A, domain 1"/>
    <property type="match status" value="1"/>
</dbReference>
<dbReference type="EMBL" id="JADBJN010000001">
    <property type="protein sequence ID" value="KAG5682078.1"/>
    <property type="molecule type" value="Genomic_DNA"/>
</dbReference>
<keyword evidence="12" id="KW-1185">Reference proteome</keyword>
<feature type="compositionally biased region" description="Basic and acidic residues" evidence="7">
    <location>
        <begin position="810"/>
        <end position="822"/>
    </location>
</feature>
<evidence type="ECO:0000256" key="3">
    <source>
        <dbReference type="ARBA" id="ARBA00022771"/>
    </source>
</evidence>
<keyword evidence="2" id="KW-0479">Metal-binding</keyword>
<feature type="compositionally biased region" description="Polar residues" evidence="7">
    <location>
        <begin position="831"/>
        <end position="840"/>
    </location>
</feature>
<dbReference type="InterPro" id="IPR036875">
    <property type="entry name" value="Znf_CCHC_sf"/>
</dbReference>
<dbReference type="InterPro" id="IPR033489">
    <property type="entry name" value="RBBP6"/>
</dbReference>
<feature type="compositionally biased region" description="Basic residues" evidence="7">
    <location>
        <begin position="1109"/>
        <end position="1129"/>
    </location>
</feature>
<organism evidence="11 12">
    <name type="scientific">Polypedilum vanderplanki</name>
    <name type="common">Sleeping chironomid midge</name>
    <dbReference type="NCBI Taxonomy" id="319348"/>
    <lineage>
        <taxon>Eukaryota</taxon>
        <taxon>Metazoa</taxon>
        <taxon>Ecdysozoa</taxon>
        <taxon>Arthropoda</taxon>
        <taxon>Hexapoda</taxon>
        <taxon>Insecta</taxon>
        <taxon>Pterygota</taxon>
        <taxon>Neoptera</taxon>
        <taxon>Endopterygota</taxon>
        <taxon>Diptera</taxon>
        <taxon>Nematocera</taxon>
        <taxon>Chironomoidea</taxon>
        <taxon>Chironomidae</taxon>
        <taxon>Chironominae</taxon>
        <taxon>Polypedilum</taxon>
        <taxon>Polypedilum</taxon>
    </lineage>
</organism>
<sequence length="1129" mass="130924">MSVYYKFNSELNFSHVGFDGLHISVIDLKRAIFHQKRLGKTSDFDLLISNAQTKEEYIEDDCLIPKNTSLIVARVPISSNHKKWDHQSAQTTTNFHANEQQHITSASAENVDLFKMNGSEEDKIQAMMTQSTLDYDPSNYQRVRGLQQTGEVPSNYRCHRCHKSGHWIKNCPQNPAPKEHHHSKVRVENKKMTGIPRSLRENPPNNSKETDTAPIPEVRREIPEDLICSICKNLVQDAVMIPCCGSSFCDECIRTALLESDENECPECSEKGTSPGSLFPNRYLRSAVKTFISEVNNSALREKQPETTNVQSDDATIATTEADSETKEEEEEVNEQPPLKEEEQHRPDLEDEHFNKNNDECSDDSDVEDNIYVKVPPASQQSGPGFKFEHQSNNYQNSAQDWQSPSATAIAPEKLDLDNQMTPPDEPLHHYDNSYDLSQKSSLNAPSNSYQIENMNKGFQSSSSMMNNPQGPYHHQQQPQVYNTHPQPNMHGPPHHPQFAGPRYPGMHMHQQSNFYGPPHHNIRPMRYDHRHMHENKYHHPHHHPMHMGMRDNYDTRYQSSTTSTNLANIVSHNIQQRFGTGSPIRSRSPLRQYSPHRPKSPIRRRKRSRSFSSSRSYSKSRSRSNDRHFTKENTHRKDFRSKYRSTSDRRRRSSERSRSLKTKEKSSFEEKSVKKLTSEETNEHHQLQTQQQEEDRQEIHKSLESIPTVANKTVDNQQDEPPPPGEEDLPNLSSNETETKIPEKEQILSDIQPDCEEEKGSSDDTKHNKKSREKKKHKKEIKNRKKKKRDRKEKRSAQHSRNNTPEIEIDQKTKVNVDENNHSSTPPPANESNDQLSFNENDDNKSVLYEPEISKWERDDILEEKNEKVEVNDNVITNTEVITSDIIKRAENVVVSKSSLSNENNNKANASESLSSVIKKIDSDKKYESFQVTVPADSCATRSIEIQRDDHRDLKKNNNDSLPQRTSIKDRLGKKIDTRKRSHSRDRKSAKKDYNSKRNYHMSSTISSVNKTSGRNDKRSARRSRSRSPEYRRHKRSRTSSPNRGIDRQDRKQKEKTSDDKVESSSKHSNVRQEREKRSRSVSYSPRKHNHKDSDKKRSRSRSNDSRKYRKKKKKEKKTKKHKSKERK</sequence>
<dbReference type="InterPro" id="IPR014891">
    <property type="entry name" value="DWNN_domain"/>
</dbReference>
<name>A0A9J6CKG7_POLVA</name>
<evidence type="ECO:0008006" key="13">
    <source>
        <dbReference type="Google" id="ProtNLM"/>
    </source>
</evidence>
<evidence type="ECO:0000313" key="12">
    <source>
        <dbReference type="Proteomes" id="UP001107558"/>
    </source>
</evidence>
<dbReference type="GO" id="GO:0006397">
    <property type="term" value="P:mRNA processing"/>
    <property type="evidence" value="ECO:0007669"/>
    <property type="project" value="InterPro"/>
</dbReference>
<feature type="compositionally biased region" description="Basic and acidic residues" evidence="7">
    <location>
        <begin position="968"/>
        <end position="977"/>
    </location>
</feature>
<evidence type="ECO:0000256" key="4">
    <source>
        <dbReference type="ARBA" id="ARBA00022833"/>
    </source>
</evidence>
<evidence type="ECO:0000256" key="5">
    <source>
        <dbReference type="ARBA" id="ARBA00023242"/>
    </source>
</evidence>
<comment type="caution">
    <text evidence="11">The sequence shown here is derived from an EMBL/GenBank/DDBJ whole genome shotgun (WGS) entry which is preliminary data.</text>
</comment>
<dbReference type="InterPro" id="IPR025829">
    <property type="entry name" value="Zn_knuckle_CX2CX3GHX4C"/>
</dbReference>
<dbReference type="Gene3D" id="3.30.40.10">
    <property type="entry name" value="Zinc/RING finger domain, C3HC4 (zinc finger)"/>
    <property type="match status" value="1"/>
</dbReference>
<dbReference type="CDD" id="cd16620">
    <property type="entry name" value="vRING-HC-C4C4_RBBP6"/>
    <property type="match status" value="1"/>
</dbReference>
<feature type="compositionally biased region" description="Polar residues" evidence="7">
    <location>
        <begin position="577"/>
        <end position="592"/>
    </location>
</feature>
<dbReference type="InterPro" id="IPR013083">
    <property type="entry name" value="Znf_RING/FYVE/PHD"/>
</dbReference>
<evidence type="ECO:0000313" key="11">
    <source>
        <dbReference type="EMBL" id="KAG5682078.1"/>
    </source>
</evidence>
<accession>A0A9J6CKG7</accession>
<feature type="compositionally biased region" description="Basic and acidic residues" evidence="7">
    <location>
        <begin position="1046"/>
        <end position="1080"/>
    </location>
</feature>
<evidence type="ECO:0000259" key="9">
    <source>
        <dbReference type="PROSITE" id="PS50158"/>
    </source>
</evidence>
<feature type="domain" description="DWNN" evidence="10">
    <location>
        <begin position="3"/>
        <end position="76"/>
    </location>
</feature>
<dbReference type="PROSITE" id="PS50089">
    <property type="entry name" value="ZF_RING_2"/>
    <property type="match status" value="1"/>
</dbReference>
<keyword evidence="4" id="KW-0862">Zinc</keyword>
<feature type="compositionally biased region" description="Basic residues" evidence="7">
    <location>
        <begin position="768"/>
        <end position="799"/>
    </location>
</feature>
<dbReference type="InterPro" id="IPR001878">
    <property type="entry name" value="Znf_CCHC"/>
</dbReference>
<feature type="region of interest" description="Disordered" evidence="7">
    <location>
        <begin position="945"/>
        <end position="1129"/>
    </location>
</feature>
<evidence type="ECO:0000259" key="10">
    <source>
        <dbReference type="PROSITE" id="PS51282"/>
    </source>
</evidence>
<feature type="compositionally biased region" description="Basic and acidic residues" evidence="7">
    <location>
        <begin position="338"/>
        <end position="359"/>
    </location>
</feature>
<dbReference type="SMART" id="SM00184">
    <property type="entry name" value="RING"/>
    <property type="match status" value="1"/>
</dbReference>
<feature type="compositionally biased region" description="Basic and acidic residues" evidence="7">
    <location>
        <begin position="946"/>
        <end position="959"/>
    </location>
</feature>
<feature type="region of interest" description="Disordered" evidence="7">
    <location>
        <begin position="191"/>
        <end position="217"/>
    </location>
</feature>
<feature type="compositionally biased region" description="Basic and acidic residues" evidence="7">
    <location>
        <begin position="738"/>
        <end position="748"/>
    </location>
</feature>